<dbReference type="Proteomes" id="UP000604341">
    <property type="component" value="Unassembled WGS sequence"/>
</dbReference>
<gene>
    <name evidence="1" type="ORF">GCM10010844_41480</name>
</gene>
<reference evidence="2" key="1">
    <citation type="journal article" date="2019" name="Int. J. Syst. Evol. Microbiol.">
        <title>The Global Catalogue of Microorganisms (GCM) 10K type strain sequencing project: providing services to taxonomists for standard genome sequencing and annotation.</title>
        <authorList>
            <consortium name="The Broad Institute Genomics Platform"/>
            <consortium name="The Broad Institute Genome Sequencing Center for Infectious Disease"/>
            <person name="Wu L."/>
            <person name="Ma J."/>
        </authorList>
    </citation>
    <scope>NUCLEOTIDE SEQUENCE [LARGE SCALE GENOMIC DNA]</scope>
    <source>
        <strain evidence="2">JCM 19173</strain>
    </source>
</reference>
<comment type="caution">
    <text evidence="1">The sequence shown here is derived from an EMBL/GenBank/DDBJ whole genome shotgun (WGS) entry which is preliminary data.</text>
</comment>
<proteinExistence type="predicted"/>
<keyword evidence="2" id="KW-1185">Reference proteome</keyword>
<protein>
    <submittedName>
        <fullName evidence="1">Uncharacterized protein</fullName>
    </submittedName>
</protein>
<evidence type="ECO:0000313" key="2">
    <source>
        <dbReference type="Proteomes" id="UP000604341"/>
    </source>
</evidence>
<name>A0ABQ2FR30_9DEIO</name>
<organism evidence="1 2">
    <name type="scientific">Deinococcus radiotolerans</name>
    <dbReference type="NCBI Taxonomy" id="1309407"/>
    <lineage>
        <taxon>Bacteria</taxon>
        <taxon>Thermotogati</taxon>
        <taxon>Deinococcota</taxon>
        <taxon>Deinococci</taxon>
        <taxon>Deinococcales</taxon>
        <taxon>Deinococcaceae</taxon>
        <taxon>Deinococcus</taxon>
    </lineage>
</organism>
<accession>A0ABQ2FR30</accession>
<sequence length="288" mass="30416">MTMYDLSKAQNPDVLKATAVDLVGGYRLFLPEKTGPFFLASKHINLGHVRNPTETYTPTEKPIESAVTGLMRTITKVTTKVEETGAFETASVRDLRVRGLWAGSAVYQDGGVLAETWTANTDYALNDLVVPPVANGHYYKVTVAGTTSGSEPVSWKTDGTTNTSGTVTFTDQGAIPAGSGLIVIPRNHASFSGMLIDVTTSAITGASNEIFVAPNITLRGDGYGSGRDGQNETTLKFAYTILAADDYQLPASLGAFTGVKVSGGYDILNIPNGGADTIIDNLIAAYYA</sequence>
<evidence type="ECO:0000313" key="1">
    <source>
        <dbReference type="EMBL" id="GGL18354.1"/>
    </source>
</evidence>
<dbReference type="EMBL" id="BMPE01000027">
    <property type="protein sequence ID" value="GGL18354.1"/>
    <property type="molecule type" value="Genomic_DNA"/>
</dbReference>